<feature type="signal peptide" evidence="2">
    <location>
        <begin position="1"/>
        <end position="18"/>
    </location>
</feature>
<keyword evidence="5" id="KW-1185">Reference proteome</keyword>
<evidence type="ECO:0000256" key="1">
    <source>
        <dbReference type="SAM" id="MobiDB-lite"/>
    </source>
</evidence>
<dbReference type="InterPro" id="IPR055780">
    <property type="entry name" value="DUF7356"/>
</dbReference>
<dbReference type="PANTHER" id="PTHR34200">
    <property type="entry name" value="DENTIN SIALOPHOSPHOPROTEIN-LIKE ISOFORM X1"/>
    <property type="match status" value="1"/>
</dbReference>
<evidence type="ECO:0000313" key="5">
    <source>
        <dbReference type="Proteomes" id="UP001630127"/>
    </source>
</evidence>
<dbReference type="Pfam" id="PF24053">
    <property type="entry name" value="DUF7356"/>
    <property type="match status" value="1"/>
</dbReference>
<feature type="compositionally biased region" description="Acidic residues" evidence="1">
    <location>
        <begin position="252"/>
        <end position="263"/>
    </location>
</feature>
<organism evidence="4 5">
    <name type="scientific">Cinchona calisaya</name>
    <dbReference type="NCBI Taxonomy" id="153742"/>
    <lineage>
        <taxon>Eukaryota</taxon>
        <taxon>Viridiplantae</taxon>
        <taxon>Streptophyta</taxon>
        <taxon>Embryophyta</taxon>
        <taxon>Tracheophyta</taxon>
        <taxon>Spermatophyta</taxon>
        <taxon>Magnoliopsida</taxon>
        <taxon>eudicotyledons</taxon>
        <taxon>Gunneridae</taxon>
        <taxon>Pentapetalae</taxon>
        <taxon>asterids</taxon>
        <taxon>lamiids</taxon>
        <taxon>Gentianales</taxon>
        <taxon>Rubiaceae</taxon>
        <taxon>Cinchonoideae</taxon>
        <taxon>Cinchoneae</taxon>
        <taxon>Cinchona</taxon>
    </lineage>
</organism>
<dbReference type="PANTHER" id="PTHR34200:SF9">
    <property type="match status" value="1"/>
</dbReference>
<name>A0ABD2ZPE9_9GENT</name>
<feature type="region of interest" description="Disordered" evidence="1">
    <location>
        <begin position="252"/>
        <end position="297"/>
    </location>
</feature>
<dbReference type="Proteomes" id="UP001630127">
    <property type="component" value="Unassembled WGS sequence"/>
</dbReference>
<dbReference type="AlphaFoldDB" id="A0ABD2ZPE9"/>
<evidence type="ECO:0000259" key="3">
    <source>
        <dbReference type="Pfam" id="PF24053"/>
    </source>
</evidence>
<feature type="compositionally biased region" description="Polar residues" evidence="1">
    <location>
        <begin position="280"/>
        <end position="291"/>
    </location>
</feature>
<keyword evidence="2" id="KW-0732">Signal</keyword>
<dbReference type="EMBL" id="JBJUIK010000008">
    <property type="protein sequence ID" value="KAL3521316.1"/>
    <property type="molecule type" value="Genomic_DNA"/>
</dbReference>
<reference evidence="4 5" key="1">
    <citation type="submission" date="2024-11" db="EMBL/GenBank/DDBJ databases">
        <title>A near-complete genome assembly of Cinchona calisaya.</title>
        <authorList>
            <person name="Lian D.C."/>
            <person name="Zhao X.W."/>
            <person name="Wei L."/>
        </authorList>
    </citation>
    <scope>NUCLEOTIDE SEQUENCE [LARGE SCALE GENOMIC DNA]</scope>
    <source>
        <tissue evidence="4">Nenye</tissue>
    </source>
</reference>
<feature type="chain" id="PRO_5044794891" description="DUF7356 domain-containing protein" evidence="2">
    <location>
        <begin position="19"/>
        <end position="297"/>
    </location>
</feature>
<evidence type="ECO:0000256" key="2">
    <source>
        <dbReference type="SAM" id="SignalP"/>
    </source>
</evidence>
<protein>
    <recommendedName>
        <fullName evidence="3">DUF7356 domain-containing protein</fullName>
    </recommendedName>
</protein>
<comment type="caution">
    <text evidence="4">The sequence shown here is derived from an EMBL/GenBank/DDBJ whole genome shotgun (WGS) entry which is preliminary data.</text>
</comment>
<accession>A0ABD2ZPE9</accession>
<sequence length="297" mass="32313">MNQWKIITFLLLLYLIWAVPQRSSAASLIQSWRNLAQEGDKSNPKPIQETSPSPSPGPEVAKSESGGGESDANPPTAEEVAKETCDRNFNECHDDVNTVTACLLAEAGDGPTGPFLLVHNYGESTLKLNVTLRPVNSTYNEDDLLGHQVKKINLSSMTSGSSSIEVNAGNWTCTIERGVQVPPGFPSYIPYVKPINGAYLLLATGLLIGGIWACCKFGRDGRHLNGVPYQELEMGQQKTDSSINMETVEGWDQDWGDDWDEEKAMESPGGNHVGNGRANGVNSRSADSNEWGNDWND</sequence>
<gene>
    <name evidence="4" type="ORF">ACH5RR_019465</name>
</gene>
<evidence type="ECO:0000313" key="4">
    <source>
        <dbReference type="EMBL" id="KAL3521316.1"/>
    </source>
</evidence>
<feature type="region of interest" description="Disordered" evidence="1">
    <location>
        <begin position="38"/>
        <end position="82"/>
    </location>
</feature>
<proteinExistence type="predicted"/>
<feature type="domain" description="DUF7356" evidence="3">
    <location>
        <begin position="78"/>
        <end position="178"/>
    </location>
</feature>